<dbReference type="SUPFAM" id="SSF47240">
    <property type="entry name" value="Ferritin-like"/>
    <property type="match status" value="1"/>
</dbReference>
<organism evidence="1 2">
    <name type="scientific">Desulfobacter postgatei 2ac9</name>
    <dbReference type="NCBI Taxonomy" id="879212"/>
    <lineage>
        <taxon>Bacteria</taxon>
        <taxon>Pseudomonadati</taxon>
        <taxon>Thermodesulfobacteriota</taxon>
        <taxon>Desulfobacteria</taxon>
        <taxon>Desulfobacterales</taxon>
        <taxon>Desulfobacteraceae</taxon>
        <taxon>Desulfobacter</taxon>
    </lineage>
</organism>
<evidence type="ECO:0000313" key="1">
    <source>
        <dbReference type="EMBL" id="EIM62607.1"/>
    </source>
</evidence>
<dbReference type="Proteomes" id="UP000005778">
    <property type="component" value="Chromosome"/>
</dbReference>
<name>I5AZE4_9BACT</name>
<dbReference type="Gene3D" id="1.20.1260.10">
    <property type="match status" value="1"/>
</dbReference>
<dbReference type="InterPro" id="IPR009078">
    <property type="entry name" value="Ferritin-like_SF"/>
</dbReference>
<sequence length="157" mass="18391">MELKVHQEKIIKQLIMQEEMLSKLYGYFSVQFPEYSKFWDRLSKEEYRHARLIQKLLVAAKRGKIIFDEGKITTYSLNAFISRLEQILQKAENVEYNIKTALICAVDYENSLIEKNVFTHFDSLSDNVKGTLKILHSETMDHIESIKKVQKSVAENS</sequence>
<evidence type="ECO:0008006" key="3">
    <source>
        <dbReference type="Google" id="ProtNLM"/>
    </source>
</evidence>
<protein>
    <recommendedName>
        <fullName evidence="3">Rubrerythrin diiron-binding domain-containing protein</fullName>
    </recommendedName>
</protein>
<evidence type="ECO:0000313" key="2">
    <source>
        <dbReference type="Proteomes" id="UP000005778"/>
    </source>
</evidence>
<accession>I5AZE4</accession>
<reference evidence="1 2" key="2">
    <citation type="submission" date="2012-02" db="EMBL/GenBank/DDBJ databases">
        <title>Improved High-Quality Draft sequence of Desulfobacter postgatei 2ac9.</title>
        <authorList>
            <consortium name="US DOE Joint Genome Institute"/>
            <person name="Lucas S."/>
            <person name="Han J."/>
            <person name="Lapidus A."/>
            <person name="Cheng J.-F."/>
            <person name="Goodwin L."/>
            <person name="Pitluck S."/>
            <person name="Peters L."/>
            <person name="Ovchinnikova G."/>
            <person name="Held B."/>
            <person name="Detter J.C."/>
            <person name="Han C."/>
            <person name="Tapia R."/>
            <person name="Land M."/>
            <person name="Hauser L."/>
            <person name="Kyrpides N."/>
            <person name="Ivanova N."/>
            <person name="Pagani I."/>
            <person name="Orellana R."/>
            <person name="Lovley D."/>
            <person name="Woyke T."/>
        </authorList>
    </citation>
    <scope>NUCLEOTIDE SEQUENCE [LARGE SCALE GENOMIC DNA]</scope>
    <source>
        <strain evidence="1 2">2ac9</strain>
    </source>
</reference>
<gene>
    <name evidence="1" type="ORF">DespoDRAFT_00596</name>
</gene>
<dbReference type="STRING" id="879212.DespoDRAFT_00596"/>
<proteinExistence type="predicted"/>
<dbReference type="InterPro" id="IPR012347">
    <property type="entry name" value="Ferritin-like"/>
</dbReference>
<dbReference type="eggNOG" id="ENOG503390P">
    <property type="taxonomic scope" value="Bacteria"/>
</dbReference>
<dbReference type="HOGENOM" id="CLU_140906_0_0_7"/>
<dbReference type="RefSeq" id="WP_004071218.1">
    <property type="nucleotide sequence ID" value="NZ_CM001488.1"/>
</dbReference>
<reference evidence="1 2" key="1">
    <citation type="submission" date="2011-09" db="EMBL/GenBank/DDBJ databases">
        <authorList>
            <consortium name="US DOE Joint Genome Institute (JGI-PGF)"/>
            <person name="Lucas S."/>
            <person name="Han J."/>
            <person name="Lapidus A."/>
            <person name="Cheng J.-F."/>
            <person name="Goodwin L."/>
            <person name="Pitluck S."/>
            <person name="Peters L."/>
            <person name="Land M.L."/>
            <person name="Hauser L."/>
            <person name="Orellana R."/>
            <person name="Lovley D."/>
            <person name="Woyke T.J."/>
        </authorList>
    </citation>
    <scope>NUCLEOTIDE SEQUENCE [LARGE SCALE GENOMIC DNA]</scope>
    <source>
        <strain evidence="1 2">2ac9</strain>
    </source>
</reference>
<dbReference type="EMBL" id="CM001488">
    <property type="protein sequence ID" value="EIM62607.1"/>
    <property type="molecule type" value="Genomic_DNA"/>
</dbReference>
<keyword evidence="2" id="KW-1185">Reference proteome</keyword>
<dbReference type="AlphaFoldDB" id="I5AZE4"/>